<organism evidence="3">
    <name type="scientific">Nyssomyia neivai</name>
    <dbReference type="NCBI Taxonomy" id="330878"/>
    <lineage>
        <taxon>Eukaryota</taxon>
        <taxon>Metazoa</taxon>
        <taxon>Ecdysozoa</taxon>
        <taxon>Arthropoda</taxon>
        <taxon>Hexapoda</taxon>
        <taxon>Insecta</taxon>
        <taxon>Pterygota</taxon>
        <taxon>Neoptera</taxon>
        <taxon>Endopterygota</taxon>
        <taxon>Diptera</taxon>
        <taxon>Nematocera</taxon>
        <taxon>Psychodoidea</taxon>
        <taxon>Psychodidae</taxon>
        <taxon>Nyssomyia</taxon>
    </lineage>
</organism>
<feature type="region of interest" description="Disordered" evidence="1">
    <location>
        <begin position="166"/>
        <end position="198"/>
    </location>
</feature>
<name>A0A1L8DAH5_9DIPT</name>
<feature type="domain" description="Retrotransposon gag" evidence="2">
    <location>
        <begin position="65"/>
        <end position="136"/>
    </location>
</feature>
<evidence type="ECO:0000256" key="1">
    <source>
        <dbReference type="SAM" id="MobiDB-lite"/>
    </source>
</evidence>
<dbReference type="AlphaFoldDB" id="A0A1L8DAH5"/>
<feature type="compositionally biased region" description="Low complexity" evidence="1">
    <location>
        <begin position="175"/>
        <end position="187"/>
    </location>
</feature>
<evidence type="ECO:0000259" key="2">
    <source>
        <dbReference type="Pfam" id="PF03732"/>
    </source>
</evidence>
<reference evidence="3" key="1">
    <citation type="submission" date="2016-12" db="EMBL/GenBank/DDBJ databases">
        <title>An insight into the sialome and mialome of the sand fly, Nyssomyia neivai.</title>
        <authorList>
            <person name="Sebastian V."/>
            <person name="Goulart T.M."/>
            <person name="Oliveira W."/>
            <person name="Calvo E."/>
            <person name="Oliveira L.F."/>
            <person name="Pinto M.C."/>
            <person name="Rosselino A.M."/>
            <person name="Ribeiro J.M."/>
        </authorList>
    </citation>
    <scope>NUCLEOTIDE SEQUENCE</scope>
</reference>
<protein>
    <recommendedName>
        <fullName evidence="2">Retrotransposon gag domain-containing protein</fullName>
    </recommendedName>
</protein>
<dbReference type="PANTHER" id="PTHR33198">
    <property type="entry name" value="ANK_REP_REGION DOMAIN-CONTAINING PROTEIN-RELATED"/>
    <property type="match status" value="1"/>
</dbReference>
<dbReference type="InterPro" id="IPR005162">
    <property type="entry name" value="Retrotrans_gag_dom"/>
</dbReference>
<proteinExistence type="predicted"/>
<evidence type="ECO:0000313" key="3">
    <source>
        <dbReference type="EMBL" id="JAV03432.1"/>
    </source>
</evidence>
<dbReference type="PANTHER" id="PTHR33198:SF19">
    <property type="entry name" value="CCHC-TYPE DOMAIN-CONTAINING PROTEIN"/>
    <property type="match status" value="1"/>
</dbReference>
<dbReference type="EMBL" id="GFDF01010652">
    <property type="protein sequence ID" value="JAV03432.1"/>
    <property type="molecule type" value="Transcribed_RNA"/>
</dbReference>
<feature type="compositionally biased region" description="Basic residues" evidence="1">
    <location>
        <begin position="188"/>
        <end position="197"/>
    </location>
</feature>
<sequence length="226" mass="25790">MAALVGNIPEFNQYCDWKVYLERLEQFFLVNDIPDTKRNAILISVIGNETYKTLRDLCHPQLPKDKTFEELCSLMDKQYGPQISVFRERIKFYQARQYDYETVSTWFARVKTLSVDCKFGETLEAILLDRFISGLRNPAILDRLCEETETSLTLVKAVEIAVNKESSTTDSPSYNRNNWNRPWQNRRGNNRGNRRGGRGGGCFGAPAAFCAAPEGGSEHGDMQPMV</sequence>
<accession>A0A1L8DAH5</accession>
<dbReference type="Pfam" id="PF03732">
    <property type="entry name" value="Retrotrans_gag"/>
    <property type="match status" value="1"/>
</dbReference>